<organism evidence="1 2">
    <name type="scientific">Panagrolaimus sp. ES5</name>
    <dbReference type="NCBI Taxonomy" id="591445"/>
    <lineage>
        <taxon>Eukaryota</taxon>
        <taxon>Metazoa</taxon>
        <taxon>Ecdysozoa</taxon>
        <taxon>Nematoda</taxon>
        <taxon>Chromadorea</taxon>
        <taxon>Rhabditida</taxon>
        <taxon>Tylenchina</taxon>
        <taxon>Panagrolaimomorpha</taxon>
        <taxon>Panagrolaimoidea</taxon>
        <taxon>Panagrolaimidae</taxon>
        <taxon>Panagrolaimus</taxon>
    </lineage>
</organism>
<evidence type="ECO:0000313" key="2">
    <source>
        <dbReference type="WBParaSite" id="ES5_v2.g19484.t1"/>
    </source>
</evidence>
<sequence>MDITSVTIRSDNAGCYKSAPLMFSLKQLSSESGVQIGRWSFSEAQNGKSSCDQKASLVKNKVRYFVRQKGKVEEEDEFFTAMTDPLMNHTTVPLSTVKLIKNAEKTKTLPGIMSFSEFLPEANGIRVYKFMGIGTGKVFLYNKKSYAPITELPKLQHEKQKNVIYDSSSPVTSETEKAAIEIYGETQFWRMIKGKKHKHSHSFLCPESQCIESFKTMGELDEHIALGIHTFRHERMGAMDYAVNYYRENVMSAGLEDSAETIRTFVIREMLNSNLDSIKEGWAHKHPREFPKITTAATEFLKKLFDEGEISKVKKKPQQARKLMNAAKIDDDFQFKADEVLTVNQIKSQFALMAKEKDKCDNPATPPPAKKRCPIPPTEEELSEVEEEDSENQEEESDSDIEEPEDQAAVVMDIRLRRSSRIIQAQNARLRAAHENKIETMVMNALDPADDEEK</sequence>
<accession>A0AC34FQB7</accession>
<reference evidence="2" key="1">
    <citation type="submission" date="2022-11" db="UniProtKB">
        <authorList>
            <consortium name="WormBaseParasite"/>
        </authorList>
    </citation>
    <scope>IDENTIFICATION</scope>
</reference>
<evidence type="ECO:0000313" key="1">
    <source>
        <dbReference type="Proteomes" id="UP000887579"/>
    </source>
</evidence>
<proteinExistence type="predicted"/>
<dbReference type="WBParaSite" id="ES5_v2.g19484.t1">
    <property type="protein sequence ID" value="ES5_v2.g19484.t1"/>
    <property type="gene ID" value="ES5_v2.g19484"/>
</dbReference>
<protein>
    <submittedName>
        <fullName evidence="2">C2H2-type domain-containing protein</fullName>
    </submittedName>
</protein>
<name>A0AC34FQB7_9BILA</name>
<dbReference type="Proteomes" id="UP000887579">
    <property type="component" value="Unplaced"/>
</dbReference>